<evidence type="ECO:0000259" key="2">
    <source>
        <dbReference type="Pfam" id="PF13472"/>
    </source>
</evidence>
<dbReference type="InterPro" id="IPR013830">
    <property type="entry name" value="SGNH_hydro"/>
</dbReference>
<evidence type="ECO:0000313" key="4">
    <source>
        <dbReference type="Proteomes" id="UP001161325"/>
    </source>
</evidence>
<dbReference type="InterPro" id="IPR036514">
    <property type="entry name" value="SGNH_hydro_sf"/>
</dbReference>
<keyword evidence="4" id="KW-1185">Reference proteome</keyword>
<name>A0AA37V4A8_9BACT</name>
<dbReference type="PANTHER" id="PTHR30383">
    <property type="entry name" value="THIOESTERASE 1/PROTEASE 1/LYSOPHOSPHOLIPASE L1"/>
    <property type="match status" value="1"/>
</dbReference>
<dbReference type="RefSeq" id="WP_284352107.1">
    <property type="nucleotide sequence ID" value="NZ_BRXS01000006.1"/>
</dbReference>
<reference evidence="3" key="1">
    <citation type="submission" date="2022-08" db="EMBL/GenBank/DDBJ databases">
        <title>Draft genome sequencing of Roseisolibacter agri AW1220.</title>
        <authorList>
            <person name="Tobiishi Y."/>
            <person name="Tonouchi A."/>
        </authorList>
    </citation>
    <scope>NUCLEOTIDE SEQUENCE</scope>
    <source>
        <strain evidence="3">AW1220</strain>
    </source>
</reference>
<dbReference type="PANTHER" id="PTHR30383:SF5">
    <property type="entry name" value="SGNH HYDROLASE-TYPE ESTERASE DOMAIN-CONTAINING PROTEIN"/>
    <property type="match status" value="1"/>
</dbReference>
<dbReference type="Gene3D" id="3.40.50.1110">
    <property type="entry name" value="SGNH hydrolase"/>
    <property type="match status" value="1"/>
</dbReference>
<dbReference type="SUPFAM" id="SSF52266">
    <property type="entry name" value="SGNH hydrolase"/>
    <property type="match status" value="1"/>
</dbReference>
<dbReference type="Pfam" id="PF13472">
    <property type="entry name" value="Lipase_GDSL_2"/>
    <property type="match status" value="1"/>
</dbReference>
<evidence type="ECO:0000313" key="3">
    <source>
        <dbReference type="EMBL" id="GLC27672.1"/>
    </source>
</evidence>
<comment type="caution">
    <text evidence="3">The sequence shown here is derived from an EMBL/GenBank/DDBJ whole genome shotgun (WGS) entry which is preliminary data.</text>
</comment>
<sequence>MGLQSEGDGRRTVRRLGMTGVLLGASVATACAGGEANPKDSGGPGAASSGNRGGVAATPSGGATDAPSAAARGPLRVVFVGTSLTAGLGLDPDSAYPALIQRKADSAGMPIVVVNAGVSGETSAGALRRIDWVLREPLDVLVLETGANDGLRALRVDSTRENLAAILARTRQAHPAARLLVVQMEAPPNLGPDYTARFRGMFPDVAKAAGAALTPFLLDRVAGVARLNQPDGIHPNEAGARIVAETVWQALRPVLDSARAVGAP</sequence>
<feature type="region of interest" description="Disordered" evidence="1">
    <location>
        <begin position="35"/>
        <end position="69"/>
    </location>
</feature>
<dbReference type="AlphaFoldDB" id="A0AA37V4A8"/>
<protein>
    <recommendedName>
        <fullName evidence="2">SGNH hydrolase-type esterase domain-containing protein</fullName>
    </recommendedName>
</protein>
<dbReference type="CDD" id="cd01822">
    <property type="entry name" value="Lysophospholipase_L1_like"/>
    <property type="match status" value="1"/>
</dbReference>
<dbReference type="EMBL" id="BRXS01000006">
    <property type="protein sequence ID" value="GLC27672.1"/>
    <property type="molecule type" value="Genomic_DNA"/>
</dbReference>
<dbReference type="Proteomes" id="UP001161325">
    <property type="component" value="Unassembled WGS sequence"/>
</dbReference>
<dbReference type="GO" id="GO:0004622">
    <property type="term" value="F:phosphatidylcholine lysophospholipase activity"/>
    <property type="evidence" value="ECO:0007669"/>
    <property type="project" value="TreeGrafter"/>
</dbReference>
<organism evidence="3 4">
    <name type="scientific">Roseisolibacter agri</name>
    <dbReference type="NCBI Taxonomy" id="2014610"/>
    <lineage>
        <taxon>Bacteria</taxon>
        <taxon>Pseudomonadati</taxon>
        <taxon>Gemmatimonadota</taxon>
        <taxon>Gemmatimonadia</taxon>
        <taxon>Gemmatimonadales</taxon>
        <taxon>Gemmatimonadaceae</taxon>
        <taxon>Roseisolibacter</taxon>
    </lineage>
</organism>
<evidence type="ECO:0000256" key="1">
    <source>
        <dbReference type="SAM" id="MobiDB-lite"/>
    </source>
</evidence>
<gene>
    <name evidence="3" type="ORF">rosag_41850</name>
</gene>
<dbReference type="InterPro" id="IPR051532">
    <property type="entry name" value="Ester_Hydrolysis_Enzymes"/>
</dbReference>
<proteinExistence type="predicted"/>
<feature type="domain" description="SGNH hydrolase-type esterase" evidence="2">
    <location>
        <begin position="79"/>
        <end position="242"/>
    </location>
</feature>
<accession>A0AA37V4A8</accession>